<comment type="function">
    <text evidence="9">An essential GTPase which binds GTP, GDP and possibly (p)ppGpp with moderate affinity, with high nucleotide exchange rates and a fairly low GTP hydrolysis rate. Plays a role in control of the cell cycle, stress response, ribosome biogenesis and in those bacteria that undergo differentiation, in morphogenesis control.</text>
</comment>
<dbReference type="InterPro" id="IPR014100">
    <property type="entry name" value="GTP-bd_Obg/CgtA"/>
</dbReference>
<dbReference type="PROSITE" id="PS00905">
    <property type="entry name" value="GTP1_OBG"/>
    <property type="match status" value="1"/>
</dbReference>
<dbReference type="InterPro" id="IPR006074">
    <property type="entry name" value="GTP1-OBG_CS"/>
</dbReference>
<keyword evidence="8 9" id="KW-0342">GTP-binding</keyword>
<feature type="binding site" evidence="9">
    <location>
        <begin position="165"/>
        <end position="172"/>
    </location>
    <ligand>
        <name>GTP</name>
        <dbReference type="ChEBI" id="CHEBI:37565"/>
    </ligand>
</feature>
<evidence type="ECO:0000259" key="13">
    <source>
        <dbReference type="PROSITE" id="PS51883"/>
    </source>
</evidence>
<feature type="region of interest" description="Disordered" evidence="10">
    <location>
        <begin position="118"/>
        <end position="142"/>
    </location>
</feature>
<evidence type="ECO:0000259" key="12">
    <source>
        <dbReference type="PROSITE" id="PS51881"/>
    </source>
</evidence>
<organism evidence="14 15">
    <name type="scientific">Terrilactibacillus laevilacticus</name>
    <dbReference type="NCBI Taxonomy" id="1380157"/>
    <lineage>
        <taxon>Bacteria</taxon>
        <taxon>Bacillati</taxon>
        <taxon>Bacillota</taxon>
        <taxon>Bacilli</taxon>
        <taxon>Bacillales</taxon>
        <taxon>Bacillaceae</taxon>
        <taxon>Terrilactibacillus</taxon>
    </lineage>
</organism>
<feature type="binding site" evidence="9">
    <location>
        <position position="192"/>
    </location>
    <ligand>
        <name>Mg(2+)</name>
        <dbReference type="ChEBI" id="CHEBI:18420"/>
    </ligand>
</feature>
<dbReference type="InterPro" id="IPR036346">
    <property type="entry name" value="GTP-bd_prot_GTP1/OBG_C_sf"/>
</dbReference>
<evidence type="ECO:0000256" key="6">
    <source>
        <dbReference type="ARBA" id="ARBA00022801"/>
    </source>
</evidence>
<dbReference type="NCBIfam" id="NF008955">
    <property type="entry name" value="PRK12297.1"/>
    <property type="match status" value="1"/>
</dbReference>
<dbReference type="InterPro" id="IPR045086">
    <property type="entry name" value="OBG_GTPase"/>
</dbReference>
<protein>
    <recommendedName>
        <fullName evidence="9">GTPase Obg</fullName>
        <ecNumber evidence="9">3.6.5.-</ecNumber>
    </recommendedName>
    <alternativeName>
        <fullName evidence="9">GTP-binding protein Obg</fullName>
    </alternativeName>
</protein>
<dbReference type="HAMAP" id="MF_01454">
    <property type="entry name" value="GTPase_Obg"/>
    <property type="match status" value="1"/>
</dbReference>
<dbReference type="InterPro" id="IPR031167">
    <property type="entry name" value="G_OBG"/>
</dbReference>
<dbReference type="Pfam" id="PF01926">
    <property type="entry name" value="MMR_HSR1"/>
    <property type="match status" value="1"/>
</dbReference>
<evidence type="ECO:0000313" key="15">
    <source>
        <dbReference type="Proteomes" id="UP001597458"/>
    </source>
</evidence>
<dbReference type="PROSITE" id="PS51881">
    <property type="entry name" value="OCT"/>
    <property type="match status" value="1"/>
</dbReference>
<evidence type="ECO:0000256" key="10">
    <source>
        <dbReference type="SAM" id="MobiDB-lite"/>
    </source>
</evidence>
<keyword evidence="3 9" id="KW-0963">Cytoplasm</keyword>
<evidence type="ECO:0000256" key="5">
    <source>
        <dbReference type="ARBA" id="ARBA00022741"/>
    </source>
</evidence>
<dbReference type="PROSITE" id="PS51883">
    <property type="entry name" value="OBG"/>
    <property type="match status" value="1"/>
</dbReference>
<dbReference type="NCBIfam" id="NF008956">
    <property type="entry name" value="PRK12299.1"/>
    <property type="match status" value="1"/>
</dbReference>
<evidence type="ECO:0000256" key="7">
    <source>
        <dbReference type="ARBA" id="ARBA00022842"/>
    </source>
</evidence>
<dbReference type="Gene3D" id="2.70.210.12">
    <property type="entry name" value="GTP1/OBG domain"/>
    <property type="match status" value="1"/>
</dbReference>
<evidence type="ECO:0000256" key="4">
    <source>
        <dbReference type="ARBA" id="ARBA00022723"/>
    </source>
</evidence>
<feature type="domain" description="OCT" evidence="12">
    <location>
        <begin position="350"/>
        <end position="428"/>
    </location>
</feature>
<feature type="domain" description="Obg" evidence="13">
    <location>
        <begin position="1"/>
        <end position="158"/>
    </location>
</feature>
<name>A0ABW5PTI3_9BACI</name>
<dbReference type="EC" id="3.6.5.-" evidence="9"/>
<dbReference type="PANTHER" id="PTHR11702">
    <property type="entry name" value="DEVELOPMENTALLY REGULATED GTP-BINDING PROTEIN-RELATED"/>
    <property type="match status" value="1"/>
</dbReference>
<evidence type="ECO:0000256" key="2">
    <source>
        <dbReference type="ARBA" id="ARBA00007699"/>
    </source>
</evidence>
<dbReference type="RefSeq" id="WP_141190042.1">
    <property type="nucleotide sequence ID" value="NZ_JBHUMR010000014.1"/>
</dbReference>
<keyword evidence="4 9" id="KW-0479">Metal-binding</keyword>
<evidence type="ECO:0000259" key="11">
    <source>
        <dbReference type="PROSITE" id="PS51710"/>
    </source>
</evidence>
<comment type="cofactor">
    <cofactor evidence="1 9">
        <name>Mg(2+)</name>
        <dbReference type="ChEBI" id="CHEBI:18420"/>
    </cofactor>
</comment>
<feature type="binding site" evidence="9">
    <location>
        <position position="172"/>
    </location>
    <ligand>
        <name>Mg(2+)</name>
        <dbReference type="ChEBI" id="CHEBI:18420"/>
    </ligand>
</feature>
<dbReference type="NCBIfam" id="TIGR03595">
    <property type="entry name" value="Obg_CgtA_exten"/>
    <property type="match status" value="1"/>
</dbReference>
<proteinExistence type="inferred from homology"/>
<dbReference type="CDD" id="cd01898">
    <property type="entry name" value="Obg"/>
    <property type="match status" value="1"/>
</dbReference>
<evidence type="ECO:0000256" key="8">
    <source>
        <dbReference type="ARBA" id="ARBA00023134"/>
    </source>
</evidence>
<feature type="binding site" evidence="9">
    <location>
        <begin position="310"/>
        <end position="312"/>
    </location>
    <ligand>
        <name>GTP</name>
        <dbReference type="ChEBI" id="CHEBI:37565"/>
    </ligand>
</feature>
<feature type="binding site" evidence="9">
    <location>
        <begin position="190"/>
        <end position="194"/>
    </location>
    <ligand>
        <name>GTP</name>
        <dbReference type="ChEBI" id="CHEBI:37565"/>
    </ligand>
</feature>
<dbReference type="SUPFAM" id="SSF52540">
    <property type="entry name" value="P-loop containing nucleoside triphosphate hydrolases"/>
    <property type="match status" value="1"/>
</dbReference>
<dbReference type="PIRSF" id="PIRSF002401">
    <property type="entry name" value="GTP_bd_Obg/CgtA"/>
    <property type="match status" value="1"/>
</dbReference>
<dbReference type="NCBIfam" id="TIGR02729">
    <property type="entry name" value="Obg_CgtA"/>
    <property type="match status" value="1"/>
</dbReference>
<evidence type="ECO:0000256" key="1">
    <source>
        <dbReference type="ARBA" id="ARBA00001946"/>
    </source>
</evidence>
<dbReference type="PANTHER" id="PTHR11702:SF31">
    <property type="entry name" value="MITOCHONDRIAL RIBOSOME-ASSOCIATED GTPASE 2"/>
    <property type="match status" value="1"/>
</dbReference>
<dbReference type="NCBIfam" id="NF008954">
    <property type="entry name" value="PRK12296.1"/>
    <property type="match status" value="1"/>
</dbReference>
<keyword evidence="15" id="KW-1185">Reference proteome</keyword>
<comment type="subcellular location">
    <subcellularLocation>
        <location evidence="9">Cytoplasm</location>
    </subcellularLocation>
</comment>
<dbReference type="PRINTS" id="PR00326">
    <property type="entry name" value="GTP1OBG"/>
</dbReference>
<accession>A0ABW5PTI3</accession>
<dbReference type="NCBIfam" id="TIGR00231">
    <property type="entry name" value="small_GTP"/>
    <property type="match status" value="1"/>
</dbReference>
<comment type="caution">
    <text evidence="14">The sequence shown here is derived from an EMBL/GenBank/DDBJ whole genome shotgun (WGS) entry which is preliminary data.</text>
</comment>
<comment type="similarity">
    <text evidence="2 9">Belongs to the TRAFAC class OBG-HflX-like GTPase superfamily. OBG GTPase family.</text>
</comment>
<gene>
    <name evidence="14" type="primary">obgE</name>
    <name evidence="9" type="synonym">obg</name>
    <name evidence="14" type="ORF">ACFSTF_12750</name>
</gene>
<dbReference type="Gene3D" id="3.40.50.300">
    <property type="entry name" value="P-loop containing nucleotide triphosphate hydrolases"/>
    <property type="match status" value="1"/>
</dbReference>
<dbReference type="InterPro" id="IPR005225">
    <property type="entry name" value="Small_GTP-bd"/>
</dbReference>
<dbReference type="Proteomes" id="UP001597458">
    <property type="component" value="Unassembled WGS sequence"/>
</dbReference>
<dbReference type="InterPro" id="IPR006169">
    <property type="entry name" value="GTP1_OBG_dom"/>
</dbReference>
<dbReference type="Pfam" id="PF09269">
    <property type="entry name" value="DUF1967"/>
    <property type="match status" value="1"/>
</dbReference>
<dbReference type="EMBL" id="JBHUMR010000014">
    <property type="protein sequence ID" value="MFD2618178.1"/>
    <property type="molecule type" value="Genomic_DNA"/>
</dbReference>
<dbReference type="InterPro" id="IPR015349">
    <property type="entry name" value="OCT_dom"/>
</dbReference>
<dbReference type="InterPro" id="IPR036726">
    <property type="entry name" value="GTP1_OBG_dom_sf"/>
</dbReference>
<evidence type="ECO:0000256" key="3">
    <source>
        <dbReference type="ARBA" id="ARBA00022490"/>
    </source>
</evidence>
<sequence>MFVDQVDIYVKGGDGGNGMVAFRREKYVPDGGPAGGDGGNGADVIFRVDEGLRTLMDFRFQRHFKAPRGENGGSKNQHGRKAKPMIVRVPPGTIVKDKATDSVIADLVEQGDEAVIAKGGRGGRGNTRFATPKNPAPYIAENGEPGEEREIRLELKLLADVGLVGFPSVGKSTLLSVVSAAKPKIAAYHFTTIKPNLGVVSVGETESFVIADLPGLIEGASQGAGLGHQFLRHIERTRVIVHVVDMSASEGRDPYQDFVKINDELKEYQWRLLDRPQIIAANKMDMPESEENLEKFKSQLNEDIPIFPISSLTKAGLDDLLHAVSETLKTAPVIPIYDAEENEKKRVVYRMQEEEKPFIINRDDQGTYVISGPKIEKLFKMTDFSHDEAIRRFARQLRGMGVDDALREKGIEDGDIVRILDYEFEFMD</sequence>
<keyword evidence="5 9" id="KW-0547">Nucleotide-binding</keyword>
<feature type="binding site" evidence="9">
    <location>
        <begin position="282"/>
        <end position="285"/>
    </location>
    <ligand>
        <name>GTP</name>
        <dbReference type="ChEBI" id="CHEBI:37565"/>
    </ligand>
</feature>
<dbReference type="InterPro" id="IPR027417">
    <property type="entry name" value="P-loop_NTPase"/>
</dbReference>
<evidence type="ECO:0000313" key="14">
    <source>
        <dbReference type="EMBL" id="MFD2618178.1"/>
    </source>
</evidence>
<dbReference type="Gene3D" id="3.30.300.350">
    <property type="entry name" value="GTP-binding protein OBG, C-terminal domain"/>
    <property type="match status" value="1"/>
</dbReference>
<reference evidence="15" key="1">
    <citation type="journal article" date="2019" name="Int. J. Syst. Evol. Microbiol.">
        <title>The Global Catalogue of Microorganisms (GCM) 10K type strain sequencing project: providing services to taxonomists for standard genome sequencing and annotation.</title>
        <authorList>
            <consortium name="The Broad Institute Genomics Platform"/>
            <consortium name="The Broad Institute Genome Sequencing Center for Infectious Disease"/>
            <person name="Wu L."/>
            <person name="Ma J."/>
        </authorList>
    </citation>
    <scope>NUCLEOTIDE SEQUENCE [LARGE SCALE GENOMIC DNA]</scope>
    <source>
        <strain evidence="15">TISTR 2241</strain>
    </source>
</reference>
<evidence type="ECO:0000256" key="9">
    <source>
        <dbReference type="HAMAP-Rule" id="MF_01454"/>
    </source>
</evidence>
<feature type="domain" description="OBG-type G" evidence="11">
    <location>
        <begin position="159"/>
        <end position="329"/>
    </location>
</feature>
<keyword evidence="7 9" id="KW-0460">Magnesium</keyword>
<feature type="binding site" evidence="9">
    <location>
        <begin position="212"/>
        <end position="215"/>
    </location>
    <ligand>
        <name>GTP</name>
        <dbReference type="ChEBI" id="CHEBI:37565"/>
    </ligand>
</feature>
<keyword evidence="6 9" id="KW-0378">Hydrolase</keyword>
<dbReference type="PROSITE" id="PS51710">
    <property type="entry name" value="G_OBG"/>
    <property type="match status" value="1"/>
</dbReference>
<dbReference type="SUPFAM" id="SSF102741">
    <property type="entry name" value="Obg GTP-binding protein C-terminal domain"/>
    <property type="match status" value="1"/>
</dbReference>
<comment type="subunit">
    <text evidence="9">Monomer.</text>
</comment>
<dbReference type="Pfam" id="PF01018">
    <property type="entry name" value="GTP1_OBG"/>
    <property type="match status" value="1"/>
</dbReference>
<dbReference type="SUPFAM" id="SSF82051">
    <property type="entry name" value="Obg GTP-binding protein N-terminal domain"/>
    <property type="match status" value="1"/>
</dbReference>
<dbReference type="InterPro" id="IPR006073">
    <property type="entry name" value="GTP-bd"/>
</dbReference>